<dbReference type="Pfam" id="PF09359">
    <property type="entry name" value="VTC"/>
    <property type="match status" value="1"/>
</dbReference>
<dbReference type="Gene3D" id="3.20.100.30">
    <property type="entry name" value="VTC, catalytic tunnel domain"/>
    <property type="match status" value="1"/>
</dbReference>
<dbReference type="EMBL" id="MSCM01000002">
    <property type="protein sequence ID" value="PQJ76306.1"/>
    <property type="molecule type" value="Genomic_DNA"/>
</dbReference>
<dbReference type="Proteomes" id="UP000239068">
    <property type="component" value="Unassembled WGS sequence"/>
</dbReference>
<gene>
    <name evidence="2" type="ORF">BTO16_10315</name>
</gene>
<organism evidence="2 3">
    <name type="scientific">Polaribacter glomeratus</name>
    <dbReference type="NCBI Taxonomy" id="102"/>
    <lineage>
        <taxon>Bacteria</taxon>
        <taxon>Pseudomonadati</taxon>
        <taxon>Bacteroidota</taxon>
        <taxon>Flavobacteriia</taxon>
        <taxon>Flavobacteriales</taxon>
        <taxon>Flavobacteriaceae</taxon>
    </lineage>
</organism>
<comment type="caution">
    <text evidence="2">The sequence shown here is derived from an EMBL/GenBank/DDBJ whole genome shotgun (WGS) entry which is preliminary data.</text>
</comment>
<evidence type="ECO:0000259" key="1">
    <source>
        <dbReference type="Pfam" id="PF09359"/>
    </source>
</evidence>
<dbReference type="OrthoDB" id="148766at2"/>
<reference evidence="2 3" key="1">
    <citation type="submission" date="2016-12" db="EMBL/GenBank/DDBJ databases">
        <title>Trade-off between light-utilization and light-protection in marine flavobacteria.</title>
        <authorList>
            <person name="Kumagai Y."/>
            <person name="Yoshizawa S."/>
            <person name="Kogure K."/>
            <person name="Iwasaki W."/>
        </authorList>
    </citation>
    <scope>NUCLEOTIDE SEQUENCE [LARGE SCALE GENOMIC DNA]</scope>
    <source>
        <strain evidence="2 3">ATCC 43844</strain>
    </source>
</reference>
<name>A0A2S7WFX3_9FLAO</name>
<evidence type="ECO:0000313" key="2">
    <source>
        <dbReference type="EMBL" id="PQJ76306.1"/>
    </source>
</evidence>
<accession>A0A2S7WFX3</accession>
<dbReference type="CDD" id="cd07750">
    <property type="entry name" value="PolyPPase_VTC_like"/>
    <property type="match status" value="1"/>
</dbReference>
<feature type="domain" description="VTC" evidence="1">
    <location>
        <begin position="32"/>
        <end position="232"/>
    </location>
</feature>
<proteinExistence type="predicted"/>
<evidence type="ECO:0000313" key="3">
    <source>
        <dbReference type="Proteomes" id="UP000239068"/>
    </source>
</evidence>
<sequence>MDLSKRYENLKSVIHQFDSVSLNEMNSVALMKRTDTKFIVNISYLTSILKELQKSYRVLEIKDKRIMDYMSLYLDTPEFKFYHDHHNGIVNRTKIRQRKYVDSNLTFLEIKQKNGKGETKKSRIKLKDFEADLSTSSKDFIFKITRQNFELKPSLWNRFNRITLVNLEDKERATIDLKLTYSSDNTEKSYENLVVIEVKQSKFDRTATIVKVLKKFNYLPYSISKYCIGVTHIYPNLKQNLFKNKLLKINKIIA</sequence>
<dbReference type="InterPro" id="IPR018966">
    <property type="entry name" value="VTC_domain"/>
</dbReference>
<protein>
    <recommendedName>
        <fullName evidence="1">VTC domain-containing protein</fullName>
    </recommendedName>
</protein>
<dbReference type="InterPro" id="IPR042267">
    <property type="entry name" value="VTC_sf"/>
</dbReference>
<dbReference type="AlphaFoldDB" id="A0A2S7WFX3"/>
<dbReference type="GO" id="GO:0006799">
    <property type="term" value="P:polyphosphate biosynthetic process"/>
    <property type="evidence" value="ECO:0007669"/>
    <property type="project" value="UniProtKB-ARBA"/>
</dbReference>
<keyword evidence="3" id="KW-1185">Reference proteome</keyword>
<dbReference type="RefSeq" id="WP_105021612.1">
    <property type="nucleotide sequence ID" value="NZ_MSCM01000002.1"/>
</dbReference>